<dbReference type="EMBL" id="UOFL01000173">
    <property type="protein sequence ID" value="VAW79507.1"/>
    <property type="molecule type" value="Genomic_DNA"/>
</dbReference>
<dbReference type="AlphaFoldDB" id="A0A3B0YVJ0"/>
<sequence>MKIKRVTKITLLITISLMLSACSFKKTVYKLLGCPGPADRDSICR</sequence>
<proteinExistence type="predicted"/>
<dbReference type="PROSITE" id="PS51257">
    <property type="entry name" value="PROKAR_LIPOPROTEIN"/>
    <property type="match status" value="1"/>
</dbReference>
<reference evidence="1" key="1">
    <citation type="submission" date="2018-06" db="EMBL/GenBank/DDBJ databases">
        <authorList>
            <person name="Zhirakovskaya E."/>
        </authorList>
    </citation>
    <scope>NUCLEOTIDE SEQUENCE</scope>
</reference>
<accession>A0A3B0YVJ0</accession>
<name>A0A3B0YVJ0_9ZZZZ</name>
<protein>
    <recommendedName>
        <fullName evidence="2">Lipoprotein</fullName>
    </recommendedName>
</protein>
<gene>
    <name evidence="1" type="ORF">MNBD_GAMMA12-906</name>
</gene>
<evidence type="ECO:0008006" key="2">
    <source>
        <dbReference type="Google" id="ProtNLM"/>
    </source>
</evidence>
<organism evidence="1">
    <name type="scientific">hydrothermal vent metagenome</name>
    <dbReference type="NCBI Taxonomy" id="652676"/>
    <lineage>
        <taxon>unclassified sequences</taxon>
        <taxon>metagenomes</taxon>
        <taxon>ecological metagenomes</taxon>
    </lineage>
</organism>
<evidence type="ECO:0000313" key="1">
    <source>
        <dbReference type="EMBL" id="VAW79507.1"/>
    </source>
</evidence>